<comment type="caution">
    <text evidence="3">The sequence shown here is derived from an EMBL/GenBank/DDBJ whole genome shotgun (WGS) entry which is preliminary data.</text>
</comment>
<reference evidence="2" key="1">
    <citation type="journal article" date="2014" name="Int. J. Syst. Evol. Microbiol.">
        <title>Complete genome of a new Firmicutes species belonging to the dominant human colonic microbiota ('Ruminococcus bicirculans') reveals two chromosomes and a selective capacity to utilize plant glucans.</title>
        <authorList>
            <consortium name="NISC Comparative Sequencing Program"/>
            <person name="Wegmann U."/>
            <person name="Louis P."/>
            <person name="Goesmann A."/>
            <person name="Henrissat B."/>
            <person name="Duncan S.H."/>
            <person name="Flint H.J."/>
        </authorList>
    </citation>
    <scope>NUCLEOTIDE SEQUENCE</scope>
    <source>
        <strain evidence="2">CGMCC 4.5581</strain>
    </source>
</reference>
<name>A0A846LJE0_9ACTN</name>
<dbReference type="Proteomes" id="UP000552836">
    <property type="component" value="Unassembled WGS sequence"/>
</dbReference>
<sequence>MTGDDGRGGLLGWYLPTGRIRRSEWWLRYVLLIALLGLMASVIDAQWFPDSYPRFEDREGVVDVADVLWFFPDQGGPVTALVALALIVPNIAATVTRLHDRDHSAWWLLWSLLPGIGWLVLVITCGFLGTRPHPNRYGPPPR</sequence>
<dbReference type="RefSeq" id="WP_166755017.1">
    <property type="nucleotide sequence ID" value="NZ_BAABJU010000006.1"/>
</dbReference>
<feature type="transmembrane region" description="Helical" evidence="1">
    <location>
        <begin position="78"/>
        <end position="95"/>
    </location>
</feature>
<dbReference type="EMBL" id="JAAMPA010000001">
    <property type="protein sequence ID" value="NIH67657.1"/>
    <property type="molecule type" value="Genomic_DNA"/>
</dbReference>
<evidence type="ECO:0000313" key="3">
    <source>
        <dbReference type="EMBL" id="NIH67657.1"/>
    </source>
</evidence>
<evidence type="ECO:0000313" key="4">
    <source>
        <dbReference type="Proteomes" id="UP000552836"/>
    </source>
</evidence>
<accession>A0A846LJE0</accession>
<dbReference type="InterPro" id="IPR008523">
    <property type="entry name" value="DUF805"/>
</dbReference>
<dbReference type="EMBL" id="BMMI01000005">
    <property type="protein sequence ID" value="GGL72376.1"/>
    <property type="molecule type" value="Genomic_DNA"/>
</dbReference>
<reference evidence="5" key="2">
    <citation type="journal article" date="2019" name="Int. J. Syst. Evol. Microbiol.">
        <title>The Global Catalogue of Microorganisms (GCM) 10K type strain sequencing project: providing services to taxonomists for standard genome sequencing and annotation.</title>
        <authorList>
            <consortium name="The Broad Institute Genomics Platform"/>
            <consortium name="The Broad Institute Genome Sequencing Center for Infectious Disease"/>
            <person name="Wu L."/>
            <person name="Ma J."/>
        </authorList>
    </citation>
    <scope>NUCLEOTIDE SEQUENCE [LARGE SCALE GENOMIC DNA]</scope>
    <source>
        <strain evidence="5">CGMCC 4.5581</strain>
    </source>
</reference>
<proteinExistence type="predicted"/>
<keyword evidence="1" id="KW-0472">Membrane</keyword>
<gene>
    <name evidence="3" type="ORF">FB380_002103</name>
    <name evidence="2" type="ORF">GCM10011589_30830</name>
</gene>
<reference evidence="2" key="4">
    <citation type="submission" date="2024-05" db="EMBL/GenBank/DDBJ databases">
        <authorList>
            <person name="Sun Q."/>
            <person name="Zhou Y."/>
        </authorList>
    </citation>
    <scope>NUCLEOTIDE SEQUENCE</scope>
    <source>
        <strain evidence="2">CGMCC 4.5581</strain>
    </source>
</reference>
<feature type="transmembrane region" description="Helical" evidence="1">
    <location>
        <begin position="29"/>
        <end position="48"/>
    </location>
</feature>
<keyword evidence="5" id="KW-1185">Reference proteome</keyword>
<protein>
    <submittedName>
        <fullName evidence="2">DUF805 domain-containing protein</fullName>
    </submittedName>
    <submittedName>
        <fullName evidence="3">Uncharacterized membrane protein YhaH (DUF805 family)</fullName>
    </submittedName>
</protein>
<dbReference type="PANTHER" id="PTHR34980">
    <property type="entry name" value="INNER MEMBRANE PROTEIN-RELATED-RELATED"/>
    <property type="match status" value="1"/>
</dbReference>
<keyword evidence="1" id="KW-0812">Transmembrane</keyword>
<dbReference type="Proteomes" id="UP000648663">
    <property type="component" value="Unassembled WGS sequence"/>
</dbReference>
<evidence type="ECO:0000256" key="1">
    <source>
        <dbReference type="SAM" id="Phobius"/>
    </source>
</evidence>
<evidence type="ECO:0000313" key="2">
    <source>
        <dbReference type="EMBL" id="GGL72376.1"/>
    </source>
</evidence>
<dbReference type="GO" id="GO:0005886">
    <property type="term" value="C:plasma membrane"/>
    <property type="evidence" value="ECO:0007669"/>
    <property type="project" value="TreeGrafter"/>
</dbReference>
<feature type="transmembrane region" description="Helical" evidence="1">
    <location>
        <begin position="107"/>
        <end position="129"/>
    </location>
</feature>
<dbReference type="AlphaFoldDB" id="A0A846LJE0"/>
<keyword evidence="1" id="KW-1133">Transmembrane helix</keyword>
<organism evidence="3 4">
    <name type="scientific">Modestobacter marinus</name>
    <dbReference type="NCBI Taxonomy" id="477641"/>
    <lineage>
        <taxon>Bacteria</taxon>
        <taxon>Bacillati</taxon>
        <taxon>Actinomycetota</taxon>
        <taxon>Actinomycetes</taxon>
        <taxon>Geodermatophilales</taxon>
        <taxon>Geodermatophilaceae</taxon>
        <taxon>Modestobacter</taxon>
    </lineage>
</organism>
<dbReference type="PANTHER" id="PTHR34980:SF2">
    <property type="entry name" value="INNER MEMBRANE PROTEIN YHAH-RELATED"/>
    <property type="match status" value="1"/>
</dbReference>
<evidence type="ECO:0000313" key="5">
    <source>
        <dbReference type="Proteomes" id="UP000648663"/>
    </source>
</evidence>
<dbReference type="Pfam" id="PF05656">
    <property type="entry name" value="DUF805"/>
    <property type="match status" value="1"/>
</dbReference>
<reference evidence="3 4" key="3">
    <citation type="submission" date="2020-02" db="EMBL/GenBank/DDBJ databases">
        <title>Sequencing the genomes of 1000 actinobacteria strains.</title>
        <authorList>
            <person name="Klenk H.-P."/>
        </authorList>
    </citation>
    <scope>NUCLEOTIDE SEQUENCE [LARGE SCALE GENOMIC DNA]</scope>
    <source>
        <strain evidence="3 4">DSM 45201</strain>
    </source>
</reference>